<evidence type="ECO:0000313" key="3">
    <source>
        <dbReference type="Proteomes" id="UP000199634"/>
    </source>
</evidence>
<dbReference type="EMBL" id="FNXE01000003">
    <property type="protein sequence ID" value="SEH59363.1"/>
    <property type="molecule type" value="Genomic_DNA"/>
</dbReference>
<organism evidence="2 3">
    <name type="scientific">Paenimyroides marinum</name>
    <dbReference type="NCBI Taxonomy" id="1159016"/>
    <lineage>
        <taxon>Bacteria</taxon>
        <taxon>Pseudomonadati</taxon>
        <taxon>Bacteroidota</taxon>
        <taxon>Flavobacteriia</taxon>
        <taxon>Flavobacteriales</taxon>
        <taxon>Flavobacteriaceae</taxon>
        <taxon>Paenimyroides</taxon>
    </lineage>
</organism>
<evidence type="ECO:0000256" key="1">
    <source>
        <dbReference type="SAM" id="SignalP"/>
    </source>
</evidence>
<gene>
    <name evidence="2" type="ORF">SAMN02927937_00374</name>
</gene>
<evidence type="ECO:0008006" key="4">
    <source>
        <dbReference type="Google" id="ProtNLM"/>
    </source>
</evidence>
<dbReference type="RefSeq" id="WP_091095733.1">
    <property type="nucleotide sequence ID" value="NZ_FNXE01000003.1"/>
</dbReference>
<feature type="signal peptide" evidence="1">
    <location>
        <begin position="1"/>
        <end position="19"/>
    </location>
</feature>
<feature type="chain" id="PRO_5011434011" description="TonB C-terminal domain-containing protein" evidence="1">
    <location>
        <begin position="20"/>
        <end position="139"/>
    </location>
</feature>
<dbReference type="STRING" id="1159016.SAMN02927937_00374"/>
<reference evidence="3" key="1">
    <citation type="submission" date="2016-10" db="EMBL/GenBank/DDBJ databases">
        <authorList>
            <person name="Varghese N."/>
            <person name="Submissions S."/>
        </authorList>
    </citation>
    <scope>NUCLEOTIDE SEQUENCE [LARGE SCALE GENOMIC DNA]</scope>
    <source>
        <strain evidence="3">CGMCC 1.10825</strain>
    </source>
</reference>
<evidence type="ECO:0000313" key="2">
    <source>
        <dbReference type="EMBL" id="SEH59363.1"/>
    </source>
</evidence>
<dbReference type="PROSITE" id="PS51257">
    <property type="entry name" value="PROKAR_LIPOPROTEIN"/>
    <property type="match status" value="1"/>
</dbReference>
<dbReference type="AlphaFoldDB" id="A0A1H6JB61"/>
<proteinExistence type="predicted"/>
<protein>
    <recommendedName>
        <fullName evidence="4">TonB C-terminal domain-containing protein</fullName>
    </recommendedName>
</protein>
<dbReference type="OrthoDB" id="1355659at2"/>
<name>A0A1H6JB61_9FLAO</name>
<accession>A0A1H6JB61</accession>
<sequence length="139" mass="15881">MRILSVLFFLVCGSSSCFSQVDSLDVEHIPVVKDANYAGGNTEDLYYYVNNNFNYNNVKKEDIPIVARKQPYFVFYVVFAVSEDGKAFEFSPKEISAENSFYKEAVRVIASTRWNVAAKDNEYKKQFLVVPIKAVISDF</sequence>
<keyword evidence="3" id="KW-1185">Reference proteome</keyword>
<dbReference type="Proteomes" id="UP000199634">
    <property type="component" value="Unassembled WGS sequence"/>
</dbReference>
<keyword evidence="1" id="KW-0732">Signal</keyword>